<feature type="compositionally biased region" description="Low complexity" evidence="1">
    <location>
        <begin position="30"/>
        <end position="52"/>
    </location>
</feature>
<feature type="chain" id="PRO_5005639530" description="YtkA-like domain-containing protein" evidence="2">
    <location>
        <begin position="22"/>
        <end position="160"/>
    </location>
</feature>
<dbReference type="OrthoDB" id="563554at2"/>
<accession>A0A0M2PXH9</accession>
<keyword evidence="4" id="KW-1185">Reference proteome</keyword>
<protein>
    <recommendedName>
        <fullName evidence="5">YtkA-like domain-containing protein</fullName>
    </recommendedName>
</protein>
<feature type="signal peptide" evidence="2">
    <location>
        <begin position="1"/>
        <end position="21"/>
    </location>
</feature>
<dbReference type="AlphaFoldDB" id="A0A0M2PXH9"/>
<comment type="caution">
    <text evidence="3">The sequence shown here is derived from an EMBL/GenBank/DDBJ whole genome shotgun (WGS) entry which is preliminary data.</text>
</comment>
<evidence type="ECO:0000313" key="3">
    <source>
        <dbReference type="EMBL" id="KKI99368.1"/>
    </source>
</evidence>
<evidence type="ECO:0000313" key="4">
    <source>
        <dbReference type="Proteomes" id="UP000034681"/>
    </source>
</evidence>
<organism evidence="3 4">
    <name type="scientific">Prochlorothrix hollandica PCC 9006 = CALU 1027</name>
    <dbReference type="NCBI Taxonomy" id="317619"/>
    <lineage>
        <taxon>Bacteria</taxon>
        <taxon>Bacillati</taxon>
        <taxon>Cyanobacteriota</taxon>
        <taxon>Cyanophyceae</taxon>
        <taxon>Prochlorotrichales</taxon>
        <taxon>Prochlorotrichaceae</taxon>
        <taxon>Prochlorothrix</taxon>
    </lineage>
</organism>
<evidence type="ECO:0000256" key="2">
    <source>
        <dbReference type="SAM" id="SignalP"/>
    </source>
</evidence>
<dbReference type="STRING" id="317619.GCA_000332315_02104"/>
<dbReference type="Proteomes" id="UP000034681">
    <property type="component" value="Unassembled WGS sequence"/>
</dbReference>
<sequence length="160" mass="16701">MLLPKVLFPSLLLLTACTGTPAPVPPAEPPAESSPAALSSEPAPAPGSSSVPDHSQPKAGGQVVEVGNYHLEFVAIPEAEVIHLDFYLQRGDDHSSIADATVTAQVQLPDNSTQAVTLTYDAEGEHYFGNLSSTASGAYNVAILTDIAGEKVNGRFNFTK</sequence>
<dbReference type="eggNOG" id="ENOG5032TVN">
    <property type="taxonomic scope" value="Bacteria"/>
</dbReference>
<keyword evidence="2" id="KW-0732">Signal</keyword>
<proteinExistence type="predicted"/>
<gene>
    <name evidence="3" type="ORF">PROH_14840</name>
</gene>
<dbReference type="EMBL" id="AJTX02000006">
    <property type="protein sequence ID" value="KKI99368.1"/>
    <property type="molecule type" value="Genomic_DNA"/>
</dbReference>
<dbReference type="PROSITE" id="PS51257">
    <property type="entry name" value="PROKAR_LIPOPROTEIN"/>
    <property type="match status" value="1"/>
</dbReference>
<evidence type="ECO:0008006" key="5">
    <source>
        <dbReference type="Google" id="ProtNLM"/>
    </source>
</evidence>
<reference evidence="3" key="1">
    <citation type="submission" date="2012-04" db="EMBL/GenBank/DDBJ databases">
        <authorList>
            <person name="Borisov I.G."/>
            <person name="Ivanikova N.V."/>
            <person name="Pinevich A.V."/>
        </authorList>
    </citation>
    <scope>NUCLEOTIDE SEQUENCE</scope>
    <source>
        <strain evidence="3">CALU 1027</strain>
    </source>
</reference>
<evidence type="ECO:0000256" key="1">
    <source>
        <dbReference type="SAM" id="MobiDB-lite"/>
    </source>
</evidence>
<name>A0A0M2PXH9_PROHO</name>
<feature type="region of interest" description="Disordered" evidence="1">
    <location>
        <begin position="23"/>
        <end position="62"/>
    </location>
</feature>